<gene>
    <name evidence="3" type="ORF">MICH65_0695</name>
</gene>
<dbReference type="Gene3D" id="2.40.50.140">
    <property type="entry name" value="Nucleic acid-binding proteins"/>
    <property type="match status" value="1"/>
</dbReference>
<dbReference type="AlphaFoldDB" id="A0A857N6D7"/>
<dbReference type="EMBL" id="CP047901">
    <property type="protein sequence ID" value="QHO63676.1"/>
    <property type="molecule type" value="Genomic_DNA"/>
</dbReference>
<evidence type="ECO:0000259" key="2">
    <source>
        <dbReference type="Pfam" id="PF10108"/>
    </source>
</evidence>
<feature type="domain" description="OB" evidence="1">
    <location>
        <begin position="23"/>
        <end position="86"/>
    </location>
</feature>
<dbReference type="Pfam" id="PF10108">
    <property type="entry name" value="DNA_pol_B_exo2"/>
    <property type="match status" value="1"/>
</dbReference>
<dbReference type="KEGG" id="caqa:MICH65_0695"/>
<evidence type="ECO:0000259" key="1">
    <source>
        <dbReference type="Pfam" id="PF01336"/>
    </source>
</evidence>
<sequence>MITIKTLKAGTYITDHPFAITNVTQKTTKNNTPYLQVTLSDPTGQLEAKVWNDAFDDVTLEVGKIALVTGRVGEYQGKIDLNIQKASIDSSLNFTDHLSTIPTMIFDIETVGKPFDELEAWDQDYFLNRIEGQTDEEEAKTKTGLYSLYGFVQAIGLINQEGRGEVLALTDQKLKNSNPSFTYSTFANEKDLLTKFWGLTQEYQRFVTYNGRGFDWPFLIIRSGINRVKVPMEIDHYNKHKFIDLADHLRQGGRQFKLEAFCRAFGITNPKEKGVSGLLVSQLYYEKNHQAIADYVSRDVISTKELYDIWHQYLSGHLNF</sequence>
<dbReference type="SUPFAM" id="SSF53098">
    <property type="entry name" value="Ribonuclease H-like"/>
    <property type="match status" value="1"/>
</dbReference>
<accession>A0A857N6D7</accession>
<evidence type="ECO:0008006" key="5">
    <source>
        <dbReference type="Google" id="ProtNLM"/>
    </source>
</evidence>
<dbReference type="SUPFAM" id="SSF50249">
    <property type="entry name" value="Nucleic acid-binding proteins"/>
    <property type="match status" value="1"/>
</dbReference>
<dbReference type="InterPro" id="IPR012337">
    <property type="entry name" value="RNaseH-like_sf"/>
</dbReference>
<dbReference type="CDD" id="cd04492">
    <property type="entry name" value="YhaM_OBF_like"/>
    <property type="match status" value="1"/>
</dbReference>
<protein>
    <recommendedName>
        <fullName evidence="5">3'-5' exonuclease</fullName>
    </recommendedName>
</protein>
<dbReference type="Proteomes" id="UP000463983">
    <property type="component" value="Chromosome"/>
</dbReference>
<dbReference type="RefSeq" id="WP_161932046.1">
    <property type="nucleotide sequence ID" value="NZ_CP047901.1"/>
</dbReference>
<dbReference type="InterPro" id="IPR019288">
    <property type="entry name" value="3'-5'_exonuclease_PolB-like"/>
</dbReference>
<feature type="domain" description="Predicted 3'-5' exonuclease PolB-like" evidence="2">
    <location>
        <begin position="187"/>
        <end position="317"/>
    </location>
</feature>
<name>A0A857N6D7_9BACT</name>
<evidence type="ECO:0000313" key="3">
    <source>
        <dbReference type="EMBL" id="QHO63676.1"/>
    </source>
</evidence>
<organism evidence="3 4">
    <name type="scientific">Candidatus Chazhemtobacterium aquaticus</name>
    <dbReference type="NCBI Taxonomy" id="2715735"/>
    <lineage>
        <taxon>Bacteria</taxon>
        <taxon>Candidatus Chazhemtobacteraceae</taxon>
        <taxon>Candidatus Chazhemtobacterium</taxon>
    </lineage>
</organism>
<dbReference type="InterPro" id="IPR036397">
    <property type="entry name" value="RNaseH_sf"/>
</dbReference>
<reference evidence="4" key="1">
    <citation type="journal article" date="2020" name="Microorganisms">
        <title>Complete Genome of a Member of a New Bacterial Lineage in the Microgenomates Group Reveals an Unusual Nucleotide Composition Disparity Between Two Strands of DNA and Limited Metabolic Potential.</title>
        <authorList>
            <person name="Kadnikov V.V."/>
            <person name="Mardanov A.V."/>
            <person name="Beletsky A.V."/>
            <person name="Karnachuk O.V."/>
            <person name="Ravin N.V."/>
        </authorList>
    </citation>
    <scope>NUCLEOTIDE SEQUENCE [LARGE SCALE GENOMIC DNA]</scope>
</reference>
<dbReference type="Pfam" id="PF01336">
    <property type="entry name" value="tRNA_anti-codon"/>
    <property type="match status" value="1"/>
</dbReference>
<dbReference type="InterPro" id="IPR012340">
    <property type="entry name" value="NA-bd_OB-fold"/>
</dbReference>
<evidence type="ECO:0000313" key="4">
    <source>
        <dbReference type="Proteomes" id="UP000463983"/>
    </source>
</evidence>
<dbReference type="GO" id="GO:0003676">
    <property type="term" value="F:nucleic acid binding"/>
    <property type="evidence" value="ECO:0007669"/>
    <property type="project" value="InterPro"/>
</dbReference>
<dbReference type="Gene3D" id="3.30.420.10">
    <property type="entry name" value="Ribonuclease H-like superfamily/Ribonuclease H"/>
    <property type="match status" value="1"/>
</dbReference>
<proteinExistence type="predicted"/>
<dbReference type="InterPro" id="IPR004365">
    <property type="entry name" value="NA-bd_OB_tRNA"/>
</dbReference>
<keyword evidence="4" id="KW-1185">Reference proteome</keyword>